<proteinExistence type="predicted"/>
<evidence type="ECO:0000313" key="1">
    <source>
        <dbReference type="EMBL" id="MEC6831253.1"/>
    </source>
</evidence>
<accession>A0ABU6L7G6</accession>
<evidence type="ECO:0000313" key="2">
    <source>
        <dbReference type="Proteomes" id="UP001306119"/>
    </source>
</evidence>
<comment type="caution">
    <text evidence="1">The sequence shown here is derived from an EMBL/GenBank/DDBJ whole genome shotgun (WGS) entry which is preliminary data.</text>
</comment>
<reference evidence="1 2" key="1">
    <citation type="submission" date="2024-01" db="EMBL/GenBank/DDBJ databases">
        <title>Active colonisers of the gastrointestinal tract of Atlantic salmon farmed in a warm water region.</title>
        <authorList>
            <person name="Bowman J.P."/>
        </authorList>
    </citation>
    <scope>NUCLEOTIDE SEQUENCE [LARGE SCALE GENOMIC DNA]</scope>
    <source>
        <strain evidence="1 2">S3MW1</strain>
    </source>
</reference>
<dbReference type="EMBL" id="JAYXUG010000003">
    <property type="protein sequence ID" value="MEC6831253.1"/>
    <property type="molecule type" value="Genomic_DNA"/>
</dbReference>
<dbReference type="RefSeq" id="WP_327774369.1">
    <property type="nucleotide sequence ID" value="NZ_JAYXUG010000003.1"/>
</dbReference>
<gene>
    <name evidence="1" type="ORF">VXS06_05665</name>
</gene>
<name>A0ABU6L7G6_9GAMM</name>
<dbReference type="Proteomes" id="UP001306119">
    <property type="component" value="Unassembled WGS sequence"/>
</dbReference>
<sequence length="144" mass="16511">MEGTWVGFFVGHQNNICYLVETFEQDLSLLKIRGRVYKNDFTYHSSHISTDATINTINGKLIYSYDSDSILNTHINVGLARFEIIRNSREKPAHHIVGYSSDLFHSKKLIAFEDKISDSTSVEINKALEKAEKVYNKYRCISGE</sequence>
<keyword evidence="2" id="KW-1185">Reference proteome</keyword>
<organism evidence="1 2">
    <name type="scientific">Photobacterium toruni</name>
    <dbReference type="NCBI Taxonomy" id="1935446"/>
    <lineage>
        <taxon>Bacteria</taxon>
        <taxon>Pseudomonadati</taxon>
        <taxon>Pseudomonadota</taxon>
        <taxon>Gammaproteobacteria</taxon>
        <taxon>Vibrionales</taxon>
        <taxon>Vibrionaceae</taxon>
        <taxon>Photobacterium</taxon>
    </lineage>
</organism>
<protein>
    <submittedName>
        <fullName evidence="1">Uncharacterized protein</fullName>
    </submittedName>
</protein>